<feature type="compositionally biased region" description="Low complexity" evidence="1">
    <location>
        <begin position="383"/>
        <end position="394"/>
    </location>
</feature>
<dbReference type="AlphaFoldDB" id="A0A4S8KWZ0"/>
<dbReference type="PANTHER" id="PTHR46064:SF1">
    <property type="entry name" value="QUEUINE TRNA-RIBOSYLTRANSFERASE ACCESSORY SUBUNIT 2"/>
    <property type="match status" value="1"/>
</dbReference>
<dbReference type="Pfam" id="PF01702">
    <property type="entry name" value="TGT"/>
    <property type="match status" value="1"/>
</dbReference>
<name>A0A4S8KWZ0_DENBC</name>
<dbReference type="EMBL" id="ML179900">
    <property type="protein sequence ID" value="THU80487.1"/>
    <property type="molecule type" value="Genomic_DNA"/>
</dbReference>
<reference evidence="3 4" key="1">
    <citation type="journal article" date="2019" name="Nat. Ecol. Evol.">
        <title>Megaphylogeny resolves global patterns of mushroom evolution.</title>
        <authorList>
            <person name="Varga T."/>
            <person name="Krizsan K."/>
            <person name="Foldi C."/>
            <person name="Dima B."/>
            <person name="Sanchez-Garcia M."/>
            <person name="Sanchez-Ramirez S."/>
            <person name="Szollosi G.J."/>
            <person name="Szarkandi J.G."/>
            <person name="Papp V."/>
            <person name="Albert L."/>
            <person name="Andreopoulos W."/>
            <person name="Angelini C."/>
            <person name="Antonin V."/>
            <person name="Barry K.W."/>
            <person name="Bougher N.L."/>
            <person name="Buchanan P."/>
            <person name="Buyck B."/>
            <person name="Bense V."/>
            <person name="Catcheside P."/>
            <person name="Chovatia M."/>
            <person name="Cooper J."/>
            <person name="Damon W."/>
            <person name="Desjardin D."/>
            <person name="Finy P."/>
            <person name="Geml J."/>
            <person name="Haridas S."/>
            <person name="Hughes K."/>
            <person name="Justo A."/>
            <person name="Karasinski D."/>
            <person name="Kautmanova I."/>
            <person name="Kiss B."/>
            <person name="Kocsube S."/>
            <person name="Kotiranta H."/>
            <person name="LaButti K.M."/>
            <person name="Lechner B.E."/>
            <person name="Liimatainen K."/>
            <person name="Lipzen A."/>
            <person name="Lukacs Z."/>
            <person name="Mihaltcheva S."/>
            <person name="Morgado L.N."/>
            <person name="Niskanen T."/>
            <person name="Noordeloos M.E."/>
            <person name="Ohm R.A."/>
            <person name="Ortiz-Santana B."/>
            <person name="Ovrebo C."/>
            <person name="Racz N."/>
            <person name="Riley R."/>
            <person name="Savchenko A."/>
            <person name="Shiryaev A."/>
            <person name="Soop K."/>
            <person name="Spirin V."/>
            <person name="Szebenyi C."/>
            <person name="Tomsovsky M."/>
            <person name="Tulloss R.E."/>
            <person name="Uehling J."/>
            <person name="Grigoriev I.V."/>
            <person name="Vagvolgyi C."/>
            <person name="Papp T."/>
            <person name="Martin F.M."/>
            <person name="Miettinen O."/>
            <person name="Hibbett D.S."/>
            <person name="Nagy L.G."/>
        </authorList>
    </citation>
    <scope>NUCLEOTIDE SEQUENCE [LARGE SCALE GENOMIC DNA]</scope>
    <source>
        <strain evidence="3 4">CBS 962.96</strain>
    </source>
</reference>
<feature type="region of interest" description="Disordered" evidence="1">
    <location>
        <begin position="232"/>
        <end position="255"/>
    </location>
</feature>
<evidence type="ECO:0000313" key="4">
    <source>
        <dbReference type="Proteomes" id="UP000297245"/>
    </source>
</evidence>
<dbReference type="PANTHER" id="PTHR46064">
    <property type="entry name" value="QUEUINE TRNA-RIBOSYLTRANSFERASE ACCESSORY SUBUNIT 2"/>
    <property type="match status" value="1"/>
</dbReference>
<dbReference type="Gene3D" id="3.20.20.105">
    <property type="entry name" value="Queuine tRNA-ribosyltransferase-like"/>
    <property type="match status" value="2"/>
</dbReference>
<keyword evidence="4" id="KW-1185">Reference proteome</keyword>
<dbReference type="InterPro" id="IPR050852">
    <property type="entry name" value="Queuine_tRNA-ribosyltrfase"/>
</dbReference>
<organism evidence="3 4">
    <name type="scientific">Dendrothele bispora (strain CBS 962.96)</name>
    <dbReference type="NCBI Taxonomy" id="1314807"/>
    <lineage>
        <taxon>Eukaryota</taxon>
        <taxon>Fungi</taxon>
        <taxon>Dikarya</taxon>
        <taxon>Basidiomycota</taxon>
        <taxon>Agaricomycotina</taxon>
        <taxon>Agaricomycetes</taxon>
        <taxon>Agaricomycetidae</taxon>
        <taxon>Agaricales</taxon>
        <taxon>Agaricales incertae sedis</taxon>
        <taxon>Dendrothele</taxon>
    </lineage>
</organism>
<proteinExistence type="predicted"/>
<gene>
    <name evidence="3" type="ORF">K435DRAFT_785436</name>
</gene>
<dbReference type="OrthoDB" id="27601at2759"/>
<evidence type="ECO:0000256" key="1">
    <source>
        <dbReference type="SAM" id="MobiDB-lite"/>
    </source>
</evidence>
<dbReference type="SUPFAM" id="SSF51713">
    <property type="entry name" value="tRNA-guanine transglycosylase"/>
    <property type="match status" value="1"/>
</dbReference>
<dbReference type="Proteomes" id="UP000297245">
    <property type="component" value="Unassembled WGS sequence"/>
</dbReference>
<evidence type="ECO:0000259" key="2">
    <source>
        <dbReference type="Pfam" id="PF01702"/>
    </source>
</evidence>
<feature type="compositionally biased region" description="Basic and acidic residues" evidence="1">
    <location>
        <begin position="575"/>
        <end position="587"/>
    </location>
</feature>
<dbReference type="GO" id="GO:0006400">
    <property type="term" value="P:tRNA modification"/>
    <property type="evidence" value="ECO:0007669"/>
    <property type="project" value="InterPro"/>
</dbReference>
<feature type="region of interest" description="Disordered" evidence="1">
    <location>
        <begin position="360"/>
        <end position="395"/>
    </location>
</feature>
<sequence>MSLRDPSSSREMPPNTNTFISANTVRGVRRVTPADYKSYALQCKPDIVFALGDIAYPSTNASGPQVKALQPLGGMSQKRNIKSVERTLTWLGGMLSLPPNAPTLPMATFVSLVGGASILARGAFANGLVETLYGPEADLVKPLKTLDEGVRGYVLELVPMVLGLGGTGKQQSSSVKVEESTSTAMTTTTMTTQIKTEETENTNETTTTALIPLIQASLSPLPSTKPRIVFGGSSAPDAKGSSVGPRRVTTTTSTTAASTSNTASITTIASSVSVASTTPNFSDNTGFGLGPLTPITALLLTLHCGIDLFDSKYAEEAASVGVALGFRFPAPSLSDPEEEEFHLPLGYNLYDTRYRMDFSSVGAPSPSSSDSRSVGCGWKGAAEQSQESQQNSQEGDYHENEICLCPTCSPLPPDQDRLSEKGGGIISHSVVDRESSGFSTALASDSKALRQPPYRPPYTRAYVHHLLHTHEMSAHTLLVMHNLEVWRRFWEDVRRVLSGVEDGGEGRNSKNSAGEKGKVTEENLKKFREEVGRFRRVYGGGGSEGVKVGQEMTDLVEEAREMWKQVDVLRGKGRLAREREKETKASREVSAGVAMEE</sequence>
<feature type="domain" description="tRNA-guanine(15) transglycosylase-like" evidence="2">
    <location>
        <begin position="458"/>
        <end position="495"/>
    </location>
</feature>
<feature type="region of interest" description="Disordered" evidence="1">
    <location>
        <begin position="575"/>
        <end position="597"/>
    </location>
</feature>
<accession>A0A4S8KWZ0</accession>
<feature type="compositionally biased region" description="Basic and acidic residues" evidence="1">
    <location>
        <begin position="504"/>
        <end position="519"/>
    </location>
</feature>
<feature type="region of interest" description="Disordered" evidence="1">
    <location>
        <begin position="500"/>
        <end position="519"/>
    </location>
</feature>
<protein>
    <recommendedName>
        <fullName evidence="2">tRNA-guanine(15) transglycosylase-like domain-containing protein</fullName>
    </recommendedName>
</protein>
<dbReference type="InterPro" id="IPR002616">
    <property type="entry name" value="tRNA_ribo_trans-like"/>
</dbReference>
<feature type="compositionally biased region" description="Low complexity" evidence="1">
    <location>
        <begin position="360"/>
        <end position="375"/>
    </location>
</feature>
<evidence type="ECO:0000313" key="3">
    <source>
        <dbReference type="EMBL" id="THU80487.1"/>
    </source>
</evidence>
<dbReference type="InterPro" id="IPR036511">
    <property type="entry name" value="TGT-like_sf"/>
</dbReference>